<evidence type="ECO:0000313" key="2">
    <source>
        <dbReference type="Proteomes" id="UP001175226"/>
    </source>
</evidence>
<reference evidence="1" key="1">
    <citation type="submission" date="2023-06" db="EMBL/GenBank/DDBJ databases">
        <authorList>
            <consortium name="Lawrence Berkeley National Laboratory"/>
            <person name="Ahrendt S."/>
            <person name="Sahu N."/>
            <person name="Indic B."/>
            <person name="Wong-Bajracharya J."/>
            <person name="Merenyi Z."/>
            <person name="Ke H.-M."/>
            <person name="Monk M."/>
            <person name="Kocsube S."/>
            <person name="Drula E."/>
            <person name="Lipzen A."/>
            <person name="Balint B."/>
            <person name="Henrissat B."/>
            <person name="Andreopoulos B."/>
            <person name="Martin F.M."/>
            <person name="Harder C.B."/>
            <person name="Rigling D."/>
            <person name="Ford K.L."/>
            <person name="Foster G.D."/>
            <person name="Pangilinan J."/>
            <person name="Papanicolaou A."/>
            <person name="Barry K."/>
            <person name="LaButti K."/>
            <person name="Viragh M."/>
            <person name="Koriabine M."/>
            <person name="Yan M."/>
            <person name="Riley R."/>
            <person name="Champramary S."/>
            <person name="Plett K.L."/>
            <person name="Tsai I.J."/>
            <person name="Slot J."/>
            <person name="Sipos G."/>
            <person name="Plett J."/>
            <person name="Nagy L.G."/>
            <person name="Grigoriev I.V."/>
        </authorList>
    </citation>
    <scope>NUCLEOTIDE SEQUENCE</scope>
    <source>
        <strain evidence="1">FPL87.14</strain>
    </source>
</reference>
<comment type="caution">
    <text evidence="1">The sequence shown here is derived from an EMBL/GenBank/DDBJ whole genome shotgun (WGS) entry which is preliminary data.</text>
</comment>
<accession>A0AA39MF57</accession>
<name>A0AA39MF57_9AGAR</name>
<sequence>MCRESANQLFHLLMSAERGNSDVVKNFEQHLATQLERQHLFYLEELSEVERIQAERDTQTLCVLDNISKILEVPGFIRNHGVSGEELTPSVMLAVSFFLAAFTVAKFLLQKMSLVAGGLVRHGGFNLKNDHHFEILTPGSVAVVRLATLFPSSLLAFPHLVRGYTSDFLITSKRMIRICLGAVTALIAQLCLILGQNPDKMTPHAGTLDLKSGHDGTIPQGYIKISQYHFFNPTQILVLPALTVFKELSDEKEKLIEVVTRLNTSGQIREWGGVTLGIRTNFGTRH</sequence>
<dbReference type="Proteomes" id="UP001175226">
    <property type="component" value="Unassembled WGS sequence"/>
</dbReference>
<evidence type="ECO:0000313" key="1">
    <source>
        <dbReference type="EMBL" id="KAK0431494.1"/>
    </source>
</evidence>
<gene>
    <name evidence="1" type="ORF">EV421DRAFT_1927581</name>
</gene>
<dbReference type="AlphaFoldDB" id="A0AA39MF57"/>
<protein>
    <submittedName>
        <fullName evidence="1">Uncharacterized protein</fullName>
    </submittedName>
</protein>
<organism evidence="1 2">
    <name type="scientific">Armillaria borealis</name>
    <dbReference type="NCBI Taxonomy" id="47425"/>
    <lineage>
        <taxon>Eukaryota</taxon>
        <taxon>Fungi</taxon>
        <taxon>Dikarya</taxon>
        <taxon>Basidiomycota</taxon>
        <taxon>Agaricomycotina</taxon>
        <taxon>Agaricomycetes</taxon>
        <taxon>Agaricomycetidae</taxon>
        <taxon>Agaricales</taxon>
        <taxon>Marasmiineae</taxon>
        <taxon>Physalacriaceae</taxon>
        <taxon>Armillaria</taxon>
    </lineage>
</organism>
<dbReference type="EMBL" id="JAUEPT010000113">
    <property type="protein sequence ID" value="KAK0431494.1"/>
    <property type="molecule type" value="Genomic_DNA"/>
</dbReference>
<proteinExistence type="predicted"/>
<keyword evidence="2" id="KW-1185">Reference proteome</keyword>